<name>A0A378PQ37_MORBO</name>
<dbReference type="RefSeq" id="WP_115368552.1">
    <property type="nucleotide sequence ID" value="NZ_UGPZ01000001.1"/>
</dbReference>
<dbReference type="AlphaFoldDB" id="A0A378PQ37"/>
<proteinExistence type="predicted"/>
<dbReference type="SUPFAM" id="SSF64518">
    <property type="entry name" value="Phase 1 flagellin"/>
    <property type="match status" value="1"/>
</dbReference>
<accession>A0A378PQ37</accession>
<sequence length="554" mass="61212">MFGVAVGATATGLMDNENTINGNSALQKAKDNLIQARNNLLTGADKSQANLNAHIDAITDGDLTNVAQNQDILNKLNTQLTQDTTAKDTQVFLTQSTTNPQGEFVQGLANPSKGHTYLDIDHLDNAIETLNHEIAHHNGQGETSATRMGKLGNIAYNIGTSLNKEDIDNHRQGITPTTQILQNLSTDEQLAYHTQNQALLDENKGQLEGEMESGDGFESYLYHESGLRNPKLTDRQRRHIQALKDAGATSYEALERKYDACKDDVCREVVRKEWQRESDRTRKIELNLAKKVVLTPEDFDTALAIVNGGGFIGVNTPHLDAIKDKKHDLAVRELSSWTQPDSVARDEAYKQEDIKQGKSTKQGSFEDLFMTAGAGTISAVANGRGRVTVGSNASVSTHKTVQETFSENVMHHNTQIGVRNSKMGTISGSHQQDAFLESIEKTKSRIVGAKMTDTRFPGLVEYKYQIPALHPRTNQPTGEYKTVQTKTTYDNRVLSDQKVAEMSSIAASQANVIFQSNPQIRKTTVKINGYYFEVTKDSKTNRANNAYFVIPPRN</sequence>
<protein>
    <submittedName>
        <fullName evidence="1">Uncharacterized protein</fullName>
    </submittedName>
</protein>
<gene>
    <name evidence="1" type="ORF">NCTC9426_00036</name>
</gene>
<organism evidence="1 2">
    <name type="scientific">Moraxella bovis</name>
    <dbReference type="NCBI Taxonomy" id="476"/>
    <lineage>
        <taxon>Bacteria</taxon>
        <taxon>Pseudomonadati</taxon>
        <taxon>Pseudomonadota</taxon>
        <taxon>Gammaproteobacteria</taxon>
        <taxon>Moraxellales</taxon>
        <taxon>Moraxellaceae</taxon>
        <taxon>Moraxella</taxon>
    </lineage>
</organism>
<evidence type="ECO:0000313" key="2">
    <source>
        <dbReference type="Proteomes" id="UP000254133"/>
    </source>
</evidence>
<dbReference type="EMBL" id="UGPZ01000001">
    <property type="protein sequence ID" value="STY88598.1"/>
    <property type="molecule type" value="Genomic_DNA"/>
</dbReference>
<dbReference type="CDD" id="cd20686">
    <property type="entry name" value="CdiA-CT_Ec-like"/>
    <property type="match status" value="1"/>
</dbReference>
<evidence type="ECO:0000313" key="1">
    <source>
        <dbReference type="EMBL" id="STY88598.1"/>
    </source>
</evidence>
<dbReference type="Proteomes" id="UP000254133">
    <property type="component" value="Unassembled WGS sequence"/>
</dbReference>
<reference evidence="1 2" key="1">
    <citation type="submission" date="2018-06" db="EMBL/GenBank/DDBJ databases">
        <authorList>
            <consortium name="Pathogen Informatics"/>
            <person name="Doyle S."/>
        </authorList>
    </citation>
    <scope>NUCLEOTIDE SEQUENCE [LARGE SCALE GENOMIC DNA]</scope>
    <source>
        <strain evidence="1 2">NCTC9426</strain>
    </source>
</reference>